<dbReference type="Pfam" id="PF04954">
    <property type="entry name" value="SIP"/>
    <property type="match status" value="1"/>
</dbReference>
<protein>
    <submittedName>
        <fullName evidence="2">Siderophore-interacting protein</fullName>
    </submittedName>
</protein>
<organism evidence="2 3">
    <name type="scientific">Nocardioides bizhenqiangii</name>
    <dbReference type="NCBI Taxonomy" id="3095076"/>
    <lineage>
        <taxon>Bacteria</taxon>
        <taxon>Bacillati</taxon>
        <taxon>Actinomycetota</taxon>
        <taxon>Actinomycetes</taxon>
        <taxon>Propionibacteriales</taxon>
        <taxon>Nocardioidaceae</taxon>
        <taxon>Nocardioides</taxon>
    </lineage>
</organism>
<dbReference type="PROSITE" id="PS51384">
    <property type="entry name" value="FAD_FR"/>
    <property type="match status" value="1"/>
</dbReference>
<dbReference type="InterPro" id="IPR017927">
    <property type="entry name" value="FAD-bd_FR_type"/>
</dbReference>
<accession>A0ABZ0ZQ11</accession>
<dbReference type="InterPro" id="IPR017938">
    <property type="entry name" value="Riboflavin_synthase-like_b-brl"/>
</dbReference>
<dbReference type="RefSeq" id="WP_322937230.1">
    <property type="nucleotide sequence ID" value="NZ_CP141059.1"/>
</dbReference>
<dbReference type="PANTHER" id="PTHR30157:SF0">
    <property type="entry name" value="NADPH-DEPENDENT FERRIC-CHELATE REDUCTASE"/>
    <property type="match status" value="1"/>
</dbReference>
<dbReference type="Pfam" id="PF08021">
    <property type="entry name" value="FAD_binding_9"/>
    <property type="match status" value="1"/>
</dbReference>
<dbReference type="SUPFAM" id="SSF63380">
    <property type="entry name" value="Riboflavin synthase domain-like"/>
    <property type="match status" value="1"/>
</dbReference>
<keyword evidence="3" id="KW-1185">Reference proteome</keyword>
<dbReference type="PANTHER" id="PTHR30157">
    <property type="entry name" value="FERRIC REDUCTASE, NADPH-DEPENDENT"/>
    <property type="match status" value="1"/>
</dbReference>
<dbReference type="Gene3D" id="3.40.50.80">
    <property type="entry name" value="Nucleotide-binding domain of ferredoxin-NADP reductase (FNR) module"/>
    <property type="match status" value="1"/>
</dbReference>
<dbReference type="CDD" id="cd06193">
    <property type="entry name" value="siderophore_interacting"/>
    <property type="match status" value="1"/>
</dbReference>
<gene>
    <name evidence="2" type="ORF">SHK19_19710</name>
</gene>
<dbReference type="EMBL" id="CP141059">
    <property type="protein sequence ID" value="WQQ26175.1"/>
    <property type="molecule type" value="Genomic_DNA"/>
</dbReference>
<dbReference type="Gene3D" id="2.40.30.10">
    <property type="entry name" value="Translation factors"/>
    <property type="match status" value="1"/>
</dbReference>
<evidence type="ECO:0000313" key="3">
    <source>
        <dbReference type="Proteomes" id="UP001327225"/>
    </source>
</evidence>
<dbReference type="Proteomes" id="UP001327225">
    <property type="component" value="Chromosome"/>
</dbReference>
<name>A0ABZ0ZQ11_9ACTN</name>
<proteinExistence type="predicted"/>
<reference evidence="3" key="1">
    <citation type="submission" date="2023-12" db="EMBL/GenBank/DDBJ databases">
        <title>Novel species in genus Nocardioides.</title>
        <authorList>
            <person name="Zhou H."/>
        </authorList>
    </citation>
    <scope>NUCLEOTIDE SEQUENCE [LARGE SCALE GENOMIC DNA]</scope>
    <source>
        <strain evidence="3">HM61</strain>
    </source>
</reference>
<dbReference type="InterPro" id="IPR013113">
    <property type="entry name" value="SIP_FAD-bd"/>
</dbReference>
<evidence type="ECO:0000313" key="2">
    <source>
        <dbReference type="EMBL" id="WQQ26175.1"/>
    </source>
</evidence>
<dbReference type="InterPro" id="IPR039374">
    <property type="entry name" value="SIP_fam"/>
</dbReference>
<feature type="domain" description="FAD-binding FR-type" evidence="1">
    <location>
        <begin position="14"/>
        <end position="149"/>
    </location>
</feature>
<sequence>MTATKNEYVASLPMILDEVEVQRVERVSPSFVRIELAGPGLAECGAAGPLYDQRMKIVFPNAAGNLPSFADMNESWWDTWMQIPEEERGSMRTYTIRDLAGSGAGSRLVVDIVVHEPGEHSGPGNEWALRAQPGDRLIVLAPRRGHEFGGIEWSPGTATRLLLAGDETAVPAIRGVLRDLPADATGAAFVEVPSAEDIQRDVVAPEGVEVTWLPRGDAPRGASLHAAVIAWLTGTAETAPAVGDDEVDPDLWETPVHSSSGEQVAEATRVPMADGPYAGLYAWIAGESKVVTGLRRRLVNDLGIDRGQVAFMGYWREGVAMRS</sequence>
<dbReference type="InterPro" id="IPR039261">
    <property type="entry name" value="FNR_nucleotide-bd"/>
</dbReference>
<dbReference type="InterPro" id="IPR007037">
    <property type="entry name" value="SIP_rossman_dom"/>
</dbReference>
<evidence type="ECO:0000259" key="1">
    <source>
        <dbReference type="PROSITE" id="PS51384"/>
    </source>
</evidence>